<evidence type="ECO:0000313" key="2">
    <source>
        <dbReference type="EMBL" id="GAA0715189.1"/>
    </source>
</evidence>
<keyword evidence="1" id="KW-0472">Membrane</keyword>
<protein>
    <submittedName>
        <fullName evidence="2">Uncharacterized protein</fullName>
    </submittedName>
</protein>
<keyword evidence="3" id="KW-1185">Reference proteome</keyword>
<organism evidence="2 3">
    <name type="scientific">Dokdonella soli</name>
    <dbReference type="NCBI Taxonomy" id="529810"/>
    <lineage>
        <taxon>Bacteria</taxon>
        <taxon>Pseudomonadati</taxon>
        <taxon>Pseudomonadota</taxon>
        <taxon>Gammaproteobacteria</taxon>
        <taxon>Lysobacterales</taxon>
        <taxon>Rhodanobacteraceae</taxon>
        <taxon>Dokdonella</taxon>
    </lineage>
</organism>
<keyword evidence="1" id="KW-0812">Transmembrane</keyword>
<gene>
    <name evidence="2" type="ORF">GCM10009105_20440</name>
</gene>
<proteinExistence type="predicted"/>
<dbReference type="EMBL" id="BAAAEU010000008">
    <property type="protein sequence ID" value="GAA0715189.1"/>
    <property type="molecule type" value="Genomic_DNA"/>
</dbReference>
<accession>A0ABP3TQ16</accession>
<evidence type="ECO:0000313" key="3">
    <source>
        <dbReference type="Proteomes" id="UP001501523"/>
    </source>
</evidence>
<comment type="caution">
    <text evidence="2">The sequence shown here is derived from an EMBL/GenBank/DDBJ whole genome shotgun (WGS) entry which is preliminary data.</text>
</comment>
<feature type="transmembrane region" description="Helical" evidence="1">
    <location>
        <begin position="217"/>
        <end position="239"/>
    </location>
</feature>
<dbReference type="RefSeq" id="WP_343790499.1">
    <property type="nucleotide sequence ID" value="NZ_BAAAEU010000008.1"/>
</dbReference>
<reference evidence="3" key="1">
    <citation type="journal article" date="2019" name="Int. J. Syst. Evol. Microbiol.">
        <title>The Global Catalogue of Microorganisms (GCM) 10K type strain sequencing project: providing services to taxonomists for standard genome sequencing and annotation.</title>
        <authorList>
            <consortium name="The Broad Institute Genomics Platform"/>
            <consortium name="The Broad Institute Genome Sequencing Center for Infectious Disease"/>
            <person name="Wu L."/>
            <person name="Ma J."/>
        </authorList>
    </citation>
    <scope>NUCLEOTIDE SEQUENCE [LARGE SCALE GENOMIC DNA]</scope>
    <source>
        <strain evidence="3">JCM 15421</strain>
    </source>
</reference>
<keyword evidence="1" id="KW-1133">Transmembrane helix</keyword>
<name>A0ABP3TQ16_9GAMM</name>
<feature type="transmembrane region" description="Helical" evidence="1">
    <location>
        <begin position="38"/>
        <end position="64"/>
    </location>
</feature>
<evidence type="ECO:0000256" key="1">
    <source>
        <dbReference type="SAM" id="Phobius"/>
    </source>
</evidence>
<dbReference type="Proteomes" id="UP001501523">
    <property type="component" value="Unassembled WGS sequence"/>
</dbReference>
<sequence length="241" mass="26911">MAAPSSDADKQRRDLYAISIGAILYNLAGGQLKPESSTLFGAVTLARPGVLLWGAAVLWAYFLWRFWLATQGAIHDLRADVDAAIYRSRTFAEFTRRRLLAVKIYLENRAQERDAGRLQLNPSESKQLREQLDELDEVLAMPHVVFDFDGQTFLSTFKSFFVVNEDRSPVANILSAGNGALDAATAAAPWLARDRWRVVARATLVALGTKRVFSDSFLPYLVAICAPLTLAARLVWHWARQ</sequence>